<dbReference type="EnsemblMetazoa" id="XM_017132491.2">
    <property type="protein sequence ID" value="XP_016987980.1"/>
    <property type="gene ID" value="LOC108050698"/>
</dbReference>
<evidence type="ECO:0000313" key="5">
    <source>
        <dbReference type="Proteomes" id="UP001652680"/>
    </source>
</evidence>
<dbReference type="SUPFAM" id="SSF56436">
    <property type="entry name" value="C-type lectin-like"/>
    <property type="match status" value="1"/>
</dbReference>
<feature type="signal peptide" evidence="2">
    <location>
        <begin position="1"/>
        <end position="22"/>
    </location>
</feature>
<dbReference type="GeneID" id="108050698"/>
<reference evidence="6" key="2">
    <citation type="submission" date="2025-04" db="UniProtKB">
        <authorList>
            <consortium name="RefSeq"/>
        </authorList>
    </citation>
    <scope>IDENTIFICATION</scope>
</reference>
<dbReference type="Gene3D" id="3.10.100.10">
    <property type="entry name" value="Mannose-Binding Protein A, subunit A"/>
    <property type="match status" value="1"/>
</dbReference>
<dbReference type="PROSITE" id="PS50041">
    <property type="entry name" value="C_TYPE_LECTIN_2"/>
    <property type="match status" value="1"/>
</dbReference>
<dbReference type="CDD" id="cd00037">
    <property type="entry name" value="CLECT"/>
    <property type="match status" value="1"/>
</dbReference>
<dbReference type="InterPro" id="IPR001304">
    <property type="entry name" value="C-type_lectin-like"/>
</dbReference>
<dbReference type="InterPro" id="IPR050111">
    <property type="entry name" value="C-type_lectin/snaclec_domain"/>
</dbReference>
<gene>
    <name evidence="6" type="primary">LOC108050698</name>
    <name evidence="4" type="synonym">108050698</name>
</gene>
<dbReference type="RefSeq" id="XP_016987980.1">
    <property type="nucleotide sequence ID" value="XM_017132491.1"/>
</dbReference>
<dbReference type="SMART" id="SM00034">
    <property type="entry name" value="CLECT"/>
    <property type="match status" value="1"/>
</dbReference>
<evidence type="ECO:0000259" key="3">
    <source>
        <dbReference type="PROSITE" id="PS50041"/>
    </source>
</evidence>
<reference evidence="5" key="1">
    <citation type="journal article" date="2021" name="Elife">
        <title>Highly contiguous assemblies of 101 drosophilid genomes.</title>
        <authorList>
            <person name="Kim B.Y."/>
            <person name="Wang J.R."/>
            <person name="Miller D.E."/>
            <person name="Barmina O."/>
            <person name="Delaney E."/>
            <person name="Thompson A."/>
            <person name="Comeault A.A."/>
            <person name="Peede D."/>
            <person name="D'Agostino E.R."/>
            <person name="Pelaez J."/>
            <person name="Aguilar J.M."/>
            <person name="Haji D."/>
            <person name="Matsunaga T."/>
            <person name="Armstrong E.E."/>
            <person name="Zych M."/>
            <person name="Ogawa Y."/>
            <person name="Stamenkovic-Radak M."/>
            <person name="Jelic M."/>
            <person name="Veselinovic M.S."/>
            <person name="Tanaskovic M."/>
            <person name="Eric P."/>
            <person name="Gao J.J."/>
            <person name="Katoh T.K."/>
            <person name="Toda M.J."/>
            <person name="Watabe H."/>
            <person name="Watada M."/>
            <person name="Davis J.S."/>
            <person name="Moyle L.C."/>
            <person name="Manoli G."/>
            <person name="Bertolini E."/>
            <person name="Kostal V."/>
            <person name="Hawley R.S."/>
            <person name="Takahashi A."/>
            <person name="Jones C.D."/>
            <person name="Price D.K."/>
            <person name="Whiteman N."/>
            <person name="Kopp A."/>
            <person name="Matute D.R."/>
            <person name="Petrov D.A."/>
        </authorList>
    </citation>
    <scope>NUCLEOTIDE SEQUENCE [LARGE SCALE GENOMIC DNA]</scope>
</reference>
<reference evidence="4" key="3">
    <citation type="submission" date="2025-05" db="UniProtKB">
        <authorList>
            <consortium name="EnsemblMetazoa"/>
        </authorList>
    </citation>
    <scope>IDENTIFICATION</scope>
</reference>
<name>A0A6P4FC01_DRORH</name>
<protein>
    <submittedName>
        <fullName evidence="6">CD209 antigen-like protein B</fullName>
    </submittedName>
</protein>
<dbReference type="Pfam" id="PF00059">
    <property type="entry name" value="Lectin_C"/>
    <property type="match status" value="1"/>
</dbReference>
<feature type="coiled-coil region" evidence="1">
    <location>
        <begin position="166"/>
        <end position="193"/>
    </location>
</feature>
<dbReference type="AlphaFoldDB" id="A0A6P4FC01"/>
<keyword evidence="2" id="KW-0732">Signal</keyword>
<evidence type="ECO:0000256" key="1">
    <source>
        <dbReference type="SAM" id="Coils"/>
    </source>
</evidence>
<organism evidence="6">
    <name type="scientific">Drosophila rhopaloa</name>
    <name type="common">Fruit fly</name>
    <dbReference type="NCBI Taxonomy" id="1041015"/>
    <lineage>
        <taxon>Eukaryota</taxon>
        <taxon>Metazoa</taxon>
        <taxon>Ecdysozoa</taxon>
        <taxon>Arthropoda</taxon>
        <taxon>Hexapoda</taxon>
        <taxon>Insecta</taxon>
        <taxon>Pterygota</taxon>
        <taxon>Neoptera</taxon>
        <taxon>Endopterygota</taxon>
        <taxon>Diptera</taxon>
        <taxon>Brachycera</taxon>
        <taxon>Muscomorpha</taxon>
        <taxon>Ephydroidea</taxon>
        <taxon>Drosophilidae</taxon>
        <taxon>Drosophila</taxon>
        <taxon>Sophophora</taxon>
    </lineage>
</organism>
<evidence type="ECO:0000256" key="2">
    <source>
        <dbReference type="SAM" id="SignalP"/>
    </source>
</evidence>
<keyword evidence="5" id="KW-1185">Reference proteome</keyword>
<feature type="domain" description="C-type lectin" evidence="3">
    <location>
        <begin position="260"/>
        <end position="373"/>
    </location>
</feature>
<evidence type="ECO:0000313" key="6">
    <source>
        <dbReference type="RefSeq" id="XP_016987980.1"/>
    </source>
</evidence>
<dbReference type="Proteomes" id="UP001652680">
    <property type="component" value="Unassembled WGS sequence"/>
</dbReference>
<dbReference type="InterPro" id="IPR016187">
    <property type="entry name" value="CTDL_fold"/>
</dbReference>
<evidence type="ECO:0000313" key="4">
    <source>
        <dbReference type="EnsemblMetazoa" id="XP_016987980.1"/>
    </source>
</evidence>
<dbReference type="InterPro" id="IPR016186">
    <property type="entry name" value="C-type_lectin-like/link_sf"/>
</dbReference>
<sequence>MLKIRTYFLYAFIAWNLRGCQSEDQDNARSVCLLQDPPNQCGEFCLSVLEPLLDHIAKHQEQWNTSDALKLNDTQGKLDRIQTRIEAQTSSLEKSLKKVLPEDFKERLTRMEVHQSDMQKSMGLLLEVQTRLEKEQKSQQVTLRNIIPEDFEERMTLLQETLKKIPEDLEKRLEKMEQNQKDLQNSVKNEQQEVQLKMDSLQRSLQEIGKNISQDFEERLVRIEDQQIAMLNKMANDRAALQETLSRINTKLFFPKFELIGSRYFYIDSDSKNWVDAESSCREMGAHLASIKDQEEMDAIKVKLTNDRYWLGISDRVTNGKYLSVASGKEAPFLKWGPGEPNNVENNEHCVELLDGSVMNDNKCSDKYHFICQSDTEF</sequence>
<dbReference type="OrthoDB" id="7867330at2759"/>
<dbReference type="PANTHER" id="PTHR22803">
    <property type="entry name" value="MANNOSE, PHOSPHOLIPASE, LECTIN RECEPTOR RELATED"/>
    <property type="match status" value="1"/>
</dbReference>
<keyword evidence="1" id="KW-0175">Coiled coil</keyword>
<feature type="chain" id="PRO_5028319011" evidence="2">
    <location>
        <begin position="23"/>
        <end position="378"/>
    </location>
</feature>
<proteinExistence type="predicted"/>
<accession>A0A6P4FC01</accession>